<feature type="compositionally biased region" description="Basic and acidic residues" evidence="1">
    <location>
        <begin position="43"/>
        <end position="57"/>
    </location>
</feature>
<protein>
    <submittedName>
        <fullName evidence="2">Uncharacterized protein</fullName>
    </submittedName>
</protein>
<organism evidence="2 3">
    <name type="scientific">Trachymyrmex cornetzi</name>
    <dbReference type="NCBI Taxonomy" id="471704"/>
    <lineage>
        <taxon>Eukaryota</taxon>
        <taxon>Metazoa</taxon>
        <taxon>Ecdysozoa</taxon>
        <taxon>Arthropoda</taxon>
        <taxon>Hexapoda</taxon>
        <taxon>Insecta</taxon>
        <taxon>Pterygota</taxon>
        <taxon>Neoptera</taxon>
        <taxon>Endopterygota</taxon>
        <taxon>Hymenoptera</taxon>
        <taxon>Apocrita</taxon>
        <taxon>Aculeata</taxon>
        <taxon>Formicoidea</taxon>
        <taxon>Formicidae</taxon>
        <taxon>Myrmicinae</taxon>
        <taxon>Trachymyrmex</taxon>
    </lineage>
</organism>
<proteinExistence type="predicted"/>
<evidence type="ECO:0000256" key="1">
    <source>
        <dbReference type="SAM" id="MobiDB-lite"/>
    </source>
</evidence>
<name>A0A195E5Y0_9HYME</name>
<dbReference type="Proteomes" id="UP000078492">
    <property type="component" value="Unassembled WGS sequence"/>
</dbReference>
<dbReference type="EMBL" id="KQ979592">
    <property type="protein sequence ID" value="KYN20573.1"/>
    <property type="molecule type" value="Genomic_DNA"/>
</dbReference>
<accession>A0A195E5Y0</accession>
<evidence type="ECO:0000313" key="2">
    <source>
        <dbReference type="EMBL" id="KYN20573.1"/>
    </source>
</evidence>
<keyword evidence="3" id="KW-1185">Reference proteome</keyword>
<dbReference type="AlphaFoldDB" id="A0A195E5Y0"/>
<reference evidence="2 3" key="1">
    <citation type="submission" date="2015-09" db="EMBL/GenBank/DDBJ databases">
        <title>Trachymyrmex cornetzi WGS genome.</title>
        <authorList>
            <person name="Nygaard S."/>
            <person name="Hu H."/>
            <person name="Boomsma J."/>
            <person name="Zhang G."/>
        </authorList>
    </citation>
    <scope>NUCLEOTIDE SEQUENCE [LARGE SCALE GENOMIC DNA]</scope>
    <source>
        <strain evidence="2">Tcor2-1</strain>
        <tissue evidence="2">Whole body</tissue>
    </source>
</reference>
<evidence type="ECO:0000313" key="3">
    <source>
        <dbReference type="Proteomes" id="UP000078492"/>
    </source>
</evidence>
<feature type="region of interest" description="Disordered" evidence="1">
    <location>
        <begin position="39"/>
        <end position="59"/>
    </location>
</feature>
<sequence>MPATYISKKLPSGNKAFCILARSNDVGIFRDESSGAFTVVRPSHPDSRDEGRKEGRRGNGVRLTEVWKQFLNTN</sequence>
<gene>
    <name evidence="2" type="ORF">ALC57_07062</name>
</gene>